<dbReference type="SUPFAM" id="SSF52172">
    <property type="entry name" value="CheY-like"/>
    <property type="match status" value="1"/>
</dbReference>
<gene>
    <name evidence="3" type="ORF">BST97_08915</name>
</gene>
<feature type="modified residue" description="4-aspartylphosphate" evidence="1">
    <location>
        <position position="63"/>
    </location>
</feature>
<evidence type="ECO:0000256" key="1">
    <source>
        <dbReference type="PROSITE-ProRule" id="PRU00169"/>
    </source>
</evidence>
<evidence type="ECO:0000313" key="4">
    <source>
        <dbReference type="Proteomes" id="UP000193431"/>
    </source>
</evidence>
<dbReference type="PROSITE" id="PS50110">
    <property type="entry name" value="RESPONSE_REGULATORY"/>
    <property type="match status" value="1"/>
</dbReference>
<dbReference type="RefSeq" id="WP_085766906.1">
    <property type="nucleotide sequence ID" value="NZ_CP019344.1"/>
</dbReference>
<dbReference type="InterPro" id="IPR011006">
    <property type="entry name" value="CheY-like_superfamily"/>
</dbReference>
<name>A0A1W6MKW4_9FLAO</name>
<dbReference type="InterPro" id="IPR052893">
    <property type="entry name" value="TCS_response_regulator"/>
</dbReference>
<dbReference type="InterPro" id="IPR001789">
    <property type="entry name" value="Sig_transdc_resp-reg_receiver"/>
</dbReference>
<feature type="domain" description="Response regulatory" evidence="2">
    <location>
        <begin position="7"/>
        <end position="130"/>
    </location>
</feature>
<dbReference type="PANTHER" id="PTHR44520">
    <property type="entry name" value="RESPONSE REGULATOR RCP1-RELATED"/>
    <property type="match status" value="1"/>
</dbReference>
<dbReference type="STRING" id="331648.BST97_08915"/>
<dbReference type="GO" id="GO:0000160">
    <property type="term" value="P:phosphorelay signal transduction system"/>
    <property type="evidence" value="ECO:0007669"/>
    <property type="project" value="InterPro"/>
</dbReference>
<dbReference type="Pfam" id="PF00072">
    <property type="entry name" value="Response_reg"/>
    <property type="match status" value="1"/>
</dbReference>
<evidence type="ECO:0000259" key="2">
    <source>
        <dbReference type="PROSITE" id="PS50110"/>
    </source>
</evidence>
<reference evidence="3 4" key="1">
    <citation type="submission" date="2016-11" db="EMBL/GenBank/DDBJ databases">
        <title>Trade-off between light-utilization and light-protection in marine flavobacteria.</title>
        <authorList>
            <person name="Kumagai Y."/>
        </authorList>
    </citation>
    <scope>NUCLEOTIDE SEQUENCE [LARGE SCALE GENOMIC DNA]</scope>
    <source>
        <strain evidence="3 4">JCM 13191</strain>
    </source>
</reference>
<dbReference type="Gene3D" id="3.40.50.2300">
    <property type="match status" value="1"/>
</dbReference>
<dbReference type="EMBL" id="CP019344">
    <property type="protein sequence ID" value="ARN78109.1"/>
    <property type="molecule type" value="Genomic_DNA"/>
</dbReference>
<sequence length="141" mass="16397">MPTGNKTIIHIEDREEDIMFVKRVLEKQYLDLNILSMNDSEIALEEINDGTLLKKRPRLILIDIKMPKISGFELLEQFNENENFIGIPRIIWSSSSQPDDIKKAYKLGANSYLEKPKDYSKLKSALLTTVDYWLNHNLIKS</sequence>
<organism evidence="3 4">
    <name type="scientific">Nonlabens spongiae</name>
    <dbReference type="NCBI Taxonomy" id="331648"/>
    <lineage>
        <taxon>Bacteria</taxon>
        <taxon>Pseudomonadati</taxon>
        <taxon>Bacteroidota</taxon>
        <taxon>Flavobacteriia</taxon>
        <taxon>Flavobacteriales</taxon>
        <taxon>Flavobacteriaceae</taxon>
        <taxon>Nonlabens</taxon>
    </lineage>
</organism>
<dbReference type="Proteomes" id="UP000193431">
    <property type="component" value="Chromosome"/>
</dbReference>
<dbReference type="PANTHER" id="PTHR44520:SF2">
    <property type="entry name" value="RESPONSE REGULATOR RCP1"/>
    <property type="match status" value="1"/>
</dbReference>
<keyword evidence="1" id="KW-0597">Phosphoprotein</keyword>
<accession>A0A1W6MKW4</accession>
<proteinExistence type="predicted"/>
<dbReference type="AlphaFoldDB" id="A0A1W6MKW4"/>
<protein>
    <recommendedName>
        <fullName evidence="2">Response regulatory domain-containing protein</fullName>
    </recommendedName>
</protein>
<evidence type="ECO:0000313" key="3">
    <source>
        <dbReference type="EMBL" id="ARN78109.1"/>
    </source>
</evidence>
<dbReference type="OrthoDB" id="7631574at2"/>
<keyword evidence="4" id="KW-1185">Reference proteome</keyword>
<dbReference type="SMART" id="SM00448">
    <property type="entry name" value="REC"/>
    <property type="match status" value="1"/>
</dbReference>